<dbReference type="AlphaFoldDB" id="A0A5M6ISN6"/>
<accession>A0A5M6ISN6</accession>
<dbReference type="InterPro" id="IPR016181">
    <property type="entry name" value="Acyl_CoA_acyltransferase"/>
</dbReference>
<proteinExistence type="predicted"/>
<evidence type="ECO:0000256" key="1">
    <source>
        <dbReference type="ARBA" id="ARBA00022679"/>
    </source>
</evidence>
<feature type="domain" description="N-acetyltransferase" evidence="3">
    <location>
        <begin position="2"/>
        <end position="148"/>
    </location>
</feature>
<evidence type="ECO:0000313" key="4">
    <source>
        <dbReference type="EMBL" id="KAA5610455.1"/>
    </source>
</evidence>
<evidence type="ECO:0000256" key="2">
    <source>
        <dbReference type="ARBA" id="ARBA00023315"/>
    </source>
</evidence>
<evidence type="ECO:0000259" key="3">
    <source>
        <dbReference type="PROSITE" id="PS51186"/>
    </source>
</evidence>
<keyword evidence="2" id="KW-0012">Acyltransferase</keyword>
<evidence type="ECO:0000313" key="5">
    <source>
        <dbReference type="Proteomes" id="UP000325255"/>
    </source>
</evidence>
<dbReference type="OrthoDB" id="9797417at2"/>
<protein>
    <submittedName>
        <fullName evidence="4">GNAT family N-acetyltransferase</fullName>
    </submittedName>
</protein>
<dbReference type="EMBL" id="VWPK01000032">
    <property type="protein sequence ID" value="KAA5610455.1"/>
    <property type="molecule type" value="Genomic_DNA"/>
</dbReference>
<dbReference type="PANTHER" id="PTHR43877">
    <property type="entry name" value="AMINOALKYLPHOSPHONATE N-ACETYLTRANSFERASE-RELATED-RELATED"/>
    <property type="match status" value="1"/>
</dbReference>
<sequence>MVILRPASPADASQVAEVDLAARSAALPDVDCVHSPEEIRQWIAESLIPSGGVFVAEQGGRIVGYIAVRDSWVDQLHVRPTHWRHGVGTLLLRLVQERHPHGLTCYCFRCNSRARMFYEHHGFTAIGLSDEEADAQEQPDILYSWPGITKAPVAAAAAEG</sequence>
<dbReference type="SUPFAM" id="SSF55729">
    <property type="entry name" value="Acyl-CoA N-acyltransferases (Nat)"/>
    <property type="match status" value="1"/>
</dbReference>
<dbReference type="GO" id="GO:0016747">
    <property type="term" value="F:acyltransferase activity, transferring groups other than amino-acyl groups"/>
    <property type="evidence" value="ECO:0007669"/>
    <property type="project" value="InterPro"/>
</dbReference>
<dbReference type="InterPro" id="IPR000182">
    <property type="entry name" value="GNAT_dom"/>
</dbReference>
<gene>
    <name evidence="4" type="ORF">F1189_19060</name>
</gene>
<dbReference type="PROSITE" id="PS51186">
    <property type="entry name" value="GNAT"/>
    <property type="match status" value="1"/>
</dbReference>
<dbReference type="Pfam" id="PF13508">
    <property type="entry name" value="Acetyltransf_7"/>
    <property type="match status" value="1"/>
</dbReference>
<keyword evidence="5" id="KW-1185">Reference proteome</keyword>
<reference evidence="4 5" key="1">
    <citation type="submission" date="2019-09" db="EMBL/GenBank/DDBJ databases">
        <title>Genome sequence of Rhodovastum atsumiense, a diverse member of the Acetobacteraceae family of non-sulfur purple photosynthetic bacteria.</title>
        <authorList>
            <person name="Meyer T."/>
            <person name="Kyndt J."/>
        </authorList>
    </citation>
    <scope>NUCLEOTIDE SEQUENCE [LARGE SCALE GENOMIC DNA]</scope>
    <source>
        <strain evidence="4 5">DSM 21279</strain>
    </source>
</reference>
<dbReference type="Gene3D" id="3.40.630.30">
    <property type="match status" value="1"/>
</dbReference>
<dbReference type="CDD" id="cd04301">
    <property type="entry name" value="NAT_SF"/>
    <property type="match status" value="1"/>
</dbReference>
<name>A0A5M6ISN6_9PROT</name>
<dbReference type="InterPro" id="IPR050832">
    <property type="entry name" value="Bact_Acetyltransf"/>
</dbReference>
<organism evidence="4 5">
    <name type="scientific">Rhodovastum atsumiense</name>
    <dbReference type="NCBI Taxonomy" id="504468"/>
    <lineage>
        <taxon>Bacteria</taxon>
        <taxon>Pseudomonadati</taxon>
        <taxon>Pseudomonadota</taxon>
        <taxon>Alphaproteobacteria</taxon>
        <taxon>Acetobacterales</taxon>
        <taxon>Acetobacteraceae</taxon>
        <taxon>Rhodovastum</taxon>
    </lineage>
</organism>
<keyword evidence="1 4" id="KW-0808">Transferase</keyword>
<dbReference type="Proteomes" id="UP000325255">
    <property type="component" value="Unassembled WGS sequence"/>
</dbReference>
<comment type="caution">
    <text evidence="4">The sequence shown here is derived from an EMBL/GenBank/DDBJ whole genome shotgun (WGS) entry which is preliminary data.</text>
</comment>